<gene>
    <name evidence="5" type="ORF">S06H3_22287</name>
</gene>
<comment type="cofactor">
    <cofactor evidence="1">
        <name>thiamine diphosphate</name>
        <dbReference type="ChEBI" id="CHEBI:58937"/>
    </cofactor>
</comment>
<organism evidence="5">
    <name type="scientific">marine sediment metagenome</name>
    <dbReference type="NCBI Taxonomy" id="412755"/>
    <lineage>
        <taxon>unclassified sequences</taxon>
        <taxon>metagenomes</taxon>
        <taxon>ecological metagenomes</taxon>
    </lineage>
</organism>
<dbReference type="PANTHER" id="PTHR11516">
    <property type="entry name" value="PYRUVATE DEHYDROGENASE E1 COMPONENT, ALPHA SUBUNIT BACTERIAL AND ORGANELLAR"/>
    <property type="match status" value="1"/>
</dbReference>
<dbReference type="SUPFAM" id="SSF52518">
    <property type="entry name" value="Thiamin diphosphate-binding fold (THDP-binding)"/>
    <property type="match status" value="1"/>
</dbReference>
<dbReference type="InterPro" id="IPR029061">
    <property type="entry name" value="THDP-binding"/>
</dbReference>
<evidence type="ECO:0000256" key="2">
    <source>
        <dbReference type="ARBA" id="ARBA00023002"/>
    </source>
</evidence>
<evidence type="ECO:0000313" key="5">
    <source>
        <dbReference type="EMBL" id="GAI13220.1"/>
    </source>
</evidence>
<dbReference type="InterPro" id="IPR050642">
    <property type="entry name" value="PDH_E1_Alpha_Subunit"/>
</dbReference>
<dbReference type="Pfam" id="PF00676">
    <property type="entry name" value="E1_dh"/>
    <property type="match status" value="1"/>
</dbReference>
<comment type="caution">
    <text evidence="5">The sequence shown here is derived from an EMBL/GenBank/DDBJ whole genome shotgun (WGS) entry which is preliminary data.</text>
</comment>
<dbReference type="PANTHER" id="PTHR11516:SF41">
    <property type="entry name" value="3-METHYL-2-OXOBUTANOATE DEHYDROGENASE SUBUNIT ALPHA"/>
    <property type="match status" value="1"/>
</dbReference>
<reference evidence="5" key="1">
    <citation type="journal article" date="2014" name="Front. Microbiol.">
        <title>High frequency of phylogenetically diverse reductive dehalogenase-homologous genes in deep subseafloor sedimentary metagenomes.</title>
        <authorList>
            <person name="Kawai M."/>
            <person name="Futagami T."/>
            <person name="Toyoda A."/>
            <person name="Takaki Y."/>
            <person name="Nishi S."/>
            <person name="Hori S."/>
            <person name="Arai W."/>
            <person name="Tsubouchi T."/>
            <person name="Morono Y."/>
            <person name="Uchiyama I."/>
            <person name="Ito T."/>
            <person name="Fujiyama A."/>
            <person name="Inagaki F."/>
            <person name="Takami H."/>
        </authorList>
    </citation>
    <scope>NUCLEOTIDE SEQUENCE</scope>
    <source>
        <strain evidence="5">Expedition CK06-06</strain>
    </source>
</reference>
<dbReference type="EMBL" id="BARV01011879">
    <property type="protein sequence ID" value="GAI13220.1"/>
    <property type="molecule type" value="Genomic_DNA"/>
</dbReference>
<dbReference type="Gene3D" id="3.40.50.970">
    <property type="match status" value="1"/>
</dbReference>
<dbReference type="GO" id="GO:0004739">
    <property type="term" value="F:pyruvate dehydrogenase (acetyl-transferring) activity"/>
    <property type="evidence" value="ECO:0007669"/>
    <property type="project" value="TreeGrafter"/>
</dbReference>
<evidence type="ECO:0000259" key="4">
    <source>
        <dbReference type="Pfam" id="PF00676"/>
    </source>
</evidence>
<evidence type="ECO:0000256" key="1">
    <source>
        <dbReference type="ARBA" id="ARBA00001964"/>
    </source>
</evidence>
<protein>
    <recommendedName>
        <fullName evidence="4">Dehydrogenase E1 component domain-containing protein</fullName>
    </recommendedName>
</protein>
<keyword evidence="2" id="KW-0560">Oxidoreductase</keyword>
<name>X1MEV7_9ZZZZ</name>
<keyword evidence="3" id="KW-0786">Thiamine pyrophosphate</keyword>
<evidence type="ECO:0000256" key="3">
    <source>
        <dbReference type="ARBA" id="ARBA00023052"/>
    </source>
</evidence>
<feature type="non-terminal residue" evidence="5">
    <location>
        <position position="56"/>
    </location>
</feature>
<accession>X1MEV7</accession>
<dbReference type="InterPro" id="IPR001017">
    <property type="entry name" value="DH_E1"/>
</dbReference>
<proteinExistence type="predicted"/>
<feature type="domain" description="Dehydrogenase E1 component" evidence="4">
    <location>
        <begin position="6"/>
        <end position="55"/>
    </location>
</feature>
<dbReference type="GO" id="GO:0006086">
    <property type="term" value="P:pyruvate decarboxylation to acetyl-CoA"/>
    <property type="evidence" value="ECO:0007669"/>
    <property type="project" value="TreeGrafter"/>
</dbReference>
<dbReference type="AlphaFoldDB" id="X1MEV7"/>
<sequence>MGLPGSSAIVAGTVPLAVGAALAFSIQGQNTVSVAFFGDGAVGEGVWYESLNFASH</sequence>